<dbReference type="EMBL" id="JACCKB010000022">
    <property type="protein sequence ID" value="NYZ67212.1"/>
    <property type="molecule type" value="Genomic_DNA"/>
</dbReference>
<evidence type="ECO:0000313" key="5">
    <source>
        <dbReference type="Proteomes" id="UP000569732"/>
    </source>
</evidence>
<dbReference type="Gene3D" id="3.40.720.10">
    <property type="entry name" value="Alkaline Phosphatase, subunit A"/>
    <property type="match status" value="1"/>
</dbReference>
<dbReference type="GO" id="GO:0004065">
    <property type="term" value="F:arylsulfatase activity"/>
    <property type="evidence" value="ECO:0007669"/>
    <property type="project" value="TreeGrafter"/>
</dbReference>
<dbReference type="Proteomes" id="UP000569732">
    <property type="component" value="Unassembled WGS sequence"/>
</dbReference>
<dbReference type="RefSeq" id="WP_180569236.1">
    <property type="nucleotide sequence ID" value="NZ_JACCKB010000022.1"/>
</dbReference>
<dbReference type="InterPro" id="IPR017850">
    <property type="entry name" value="Alkaline_phosphatase_core_sf"/>
</dbReference>
<proteinExistence type="inferred from homology"/>
<evidence type="ECO:0000259" key="3">
    <source>
        <dbReference type="Pfam" id="PF00884"/>
    </source>
</evidence>
<dbReference type="AlphaFoldDB" id="A0A853I6E7"/>
<dbReference type="PANTHER" id="PTHR42693:SF53">
    <property type="entry name" value="ENDO-4-O-SULFATASE"/>
    <property type="match status" value="1"/>
</dbReference>
<dbReference type="Pfam" id="PF00884">
    <property type="entry name" value="Sulfatase"/>
    <property type="match status" value="1"/>
</dbReference>
<reference evidence="4 5" key="1">
    <citation type="submission" date="2020-07" db="EMBL/GenBank/DDBJ databases">
        <title>Endozoicomonas sp. nov., isolated from sediment.</title>
        <authorList>
            <person name="Gu T."/>
        </authorList>
    </citation>
    <scope>NUCLEOTIDE SEQUENCE [LARGE SCALE GENOMIC DNA]</scope>
    <source>
        <strain evidence="4 5">SM1973</strain>
    </source>
</reference>
<dbReference type="PANTHER" id="PTHR42693">
    <property type="entry name" value="ARYLSULFATASE FAMILY MEMBER"/>
    <property type="match status" value="1"/>
</dbReference>
<sequence length="278" mass="31499">MSDSKKIKSENRPNILLIMVDQMRFPMLGKEGGFNQELKSIIGFQDNLGEDNTFKDFFPGLMALRNNAVVLNQHRISSSACVPSRAALFTGQYPNKTEVKYTDGIFKDGSSKNYPWLDPTGYPTIGDWMRANDYNTHYIGKWHISNESLDSLEEYGFSNWEWSYPEPYGGLYNNLGYYRDFQFADLSRTFFRRMGLGVPYIQAVVQEEDPDTSAKVQNPWFTVVSFNNPHDIGLYPGVPQQACDQVISSEPLALAVPSQDTNAKIPEGGTRGYYRTSA</sequence>
<accession>A0A853I6E7</accession>
<dbReference type="InterPro" id="IPR050738">
    <property type="entry name" value="Sulfatase"/>
</dbReference>
<name>A0A853I6E7_9GAMM</name>
<organism evidence="4 5">
    <name type="scientific">Spartinivicinus marinus</name>
    <dbReference type="NCBI Taxonomy" id="2994442"/>
    <lineage>
        <taxon>Bacteria</taxon>
        <taxon>Pseudomonadati</taxon>
        <taxon>Pseudomonadota</taxon>
        <taxon>Gammaproteobacteria</taxon>
        <taxon>Oceanospirillales</taxon>
        <taxon>Zooshikellaceae</taxon>
        <taxon>Spartinivicinus</taxon>
    </lineage>
</organism>
<dbReference type="SUPFAM" id="SSF53649">
    <property type="entry name" value="Alkaline phosphatase-like"/>
    <property type="match status" value="1"/>
</dbReference>
<evidence type="ECO:0000256" key="1">
    <source>
        <dbReference type="ARBA" id="ARBA00008779"/>
    </source>
</evidence>
<evidence type="ECO:0000313" key="4">
    <source>
        <dbReference type="EMBL" id="NYZ67212.1"/>
    </source>
</evidence>
<keyword evidence="5" id="KW-1185">Reference proteome</keyword>
<comment type="caution">
    <text evidence="4">The sequence shown here is derived from an EMBL/GenBank/DDBJ whole genome shotgun (WGS) entry which is preliminary data.</text>
</comment>
<dbReference type="InterPro" id="IPR000917">
    <property type="entry name" value="Sulfatase_N"/>
</dbReference>
<gene>
    <name evidence="4" type="ORF">H0A36_14435</name>
</gene>
<feature type="domain" description="Sulfatase N-terminal" evidence="3">
    <location>
        <begin position="13"/>
        <end position="241"/>
    </location>
</feature>
<comment type="similarity">
    <text evidence="1">Belongs to the sulfatase family.</text>
</comment>
<keyword evidence="2 4" id="KW-0378">Hydrolase</keyword>
<protein>
    <submittedName>
        <fullName evidence="4">Sulfatase-like hydrolase/transferase</fullName>
    </submittedName>
</protein>
<evidence type="ECO:0000256" key="2">
    <source>
        <dbReference type="ARBA" id="ARBA00022801"/>
    </source>
</evidence>